<feature type="transmembrane region" description="Helical" evidence="2">
    <location>
        <begin position="125"/>
        <end position="150"/>
    </location>
</feature>
<feature type="region of interest" description="Disordered" evidence="1">
    <location>
        <begin position="284"/>
        <end position="313"/>
    </location>
</feature>
<evidence type="ECO:0000313" key="3">
    <source>
        <dbReference type="EMBL" id="KAG9394252.1"/>
    </source>
</evidence>
<dbReference type="Proteomes" id="UP000717585">
    <property type="component" value="Unassembled WGS sequence"/>
</dbReference>
<accession>A0A8J6E4B7</accession>
<comment type="caution">
    <text evidence="3">The sequence shown here is derived from an EMBL/GenBank/DDBJ whole genome shotgun (WGS) entry which is preliminary data.</text>
</comment>
<dbReference type="EMBL" id="JAHDYR010000016">
    <property type="protein sequence ID" value="KAG9394252.1"/>
    <property type="molecule type" value="Genomic_DNA"/>
</dbReference>
<feature type="transmembrane region" description="Helical" evidence="2">
    <location>
        <begin position="94"/>
        <end position="113"/>
    </location>
</feature>
<keyword evidence="2" id="KW-0812">Transmembrane</keyword>
<keyword evidence="4" id="KW-1185">Reference proteome</keyword>
<feature type="transmembrane region" description="Helical" evidence="2">
    <location>
        <begin position="12"/>
        <end position="35"/>
    </location>
</feature>
<evidence type="ECO:0000313" key="4">
    <source>
        <dbReference type="Proteomes" id="UP000717585"/>
    </source>
</evidence>
<keyword evidence="2" id="KW-0472">Membrane</keyword>
<sequence length="313" mass="34933">MVYKTFWTIDALGFFGGIVGLIGAFIMFSISIAALFKQKRLPEHYKKDFREVAPYGYLTMLALVQALSSLRQFLPDYLPVTRVIGVIYWEAADIELLGHTAVFVMFSVLHSIFNVQKRTVHFVVVAWLVFVHALAAAVVVLATPVTVFFGNPKRFFQDISWPGMAVFFPFYFIVLTVTIGFSLISLGHALSSCIKAKRNCLAGFLPVAFVLLSTLPFQLPLYWYRVVKALHCREAIITASPALFNSACGVIQGILTFCIFPTHRRIRRRKNRSEHLINPADSIWTSEASESEMSDSGQSNTATEALGGSEMDA</sequence>
<proteinExistence type="predicted"/>
<gene>
    <name evidence="3" type="ORF">J8273_4354</name>
</gene>
<feature type="compositionally biased region" description="Polar residues" evidence="1">
    <location>
        <begin position="294"/>
        <end position="303"/>
    </location>
</feature>
<name>A0A8J6E4B7_9EUKA</name>
<reference evidence="3" key="1">
    <citation type="submission" date="2021-05" db="EMBL/GenBank/DDBJ databases">
        <title>A free-living protist that lacks canonical eukaryotic 1 DNA replication and segregation systems.</title>
        <authorList>
            <person name="Salas-Leiva D.E."/>
            <person name="Tromer E.C."/>
            <person name="Curtis B.A."/>
            <person name="Jerlstrom-Hultqvist J."/>
            <person name="Kolisko M."/>
            <person name="Yi Z."/>
            <person name="Salas-Leiva J.S."/>
            <person name="Gallot-Lavallee L."/>
            <person name="Kops G.J.P.L."/>
            <person name="Archibald J.M."/>
            <person name="Simpson A.G.B."/>
            <person name="Roger A.J."/>
        </authorList>
    </citation>
    <scope>NUCLEOTIDE SEQUENCE</scope>
    <source>
        <strain evidence="3">BICM</strain>
    </source>
</reference>
<evidence type="ECO:0000256" key="1">
    <source>
        <dbReference type="SAM" id="MobiDB-lite"/>
    </source>
</evidence>
<dbReference type="AlphaFoldDB" id="A0A8J6E4B7"/>
<evidence type="ECO:0000256" key="2">
    <source>
        <dbReference type="SAM" id="Phobius"/>
    </source>
</evidence>
<protein>
    <submittedName>
        <fullName evidence="3">Uncharacterized protein</fullName>
    </submittedName>
</protein>
<organism evidence="3 4">
    <name type="scientific">Carpediemonas membranifera</name>
    <dbReference type="NCBI Taxonomy" id="201153"/>
    <lineage>
        <taxon>Eukaryota</taxon>
        <taxon>Metamonada</taxon>
        <taxon>Carpediemonas-like organisms</taxon>
        <taxon>Carpediemonas</taxon>
    </lineage>
</organism>
<feature type="transmembrane region" description="Helical" evidence="2">
    <location>
        <begin position="235"/>
        <end position="260"/>
    </location>
</feature>
<feature type="transmembrane region" description="Helical" evidence="2">
    <location>
        <begin position="202"/>
        <end position="223"/>
    </location>
</feature>
<feature type="transmembrane region" description="Helical" evidence="2">
    <location>
        <begin position="170"/>
        <end position="190"/>
    </location>
</feature>
<keyword evidence="2" id="KW-1133">Transmembrane helix</keyword>